<keyword evidence="2 7" id="KW-0813">Transport</keyword>
<dbReference type="EMBL" id="JAUOZU010000017">
    <property type="protein sequence ID" value="MDO6966359.1"/>
    <property type="molecule type" value="Genomic_DNA"/>
</dbReference>
<evidence type="ECO:0000256" key="3">
    <source>
        <dbReference type="ARBA" id="ARBA00022475"/>
    </source>
</evidence>
<keyword evidence="6 7" id="KW-0472">Membrane</keyword>
<dbReference type="InterPro" id="IPR035906">
    <property type="entry name" value="MetI-like_sf"/>
</dbReference>
<proteinExistence type="inferred from homology"/>
<keyword evidence="3" id="KW-1003">Cell membrane</keyword>
<keyword evidence="10" id="KW-1185">Reference proteome</keyword>
<dbReference type="Proteomes" id="UP001174932">
    <property type="component" value="Unassembled WGS sequence"/>
</dbReference>
<keyword evidence="4 7" id="KW-0812">Transmembrane</keyword>
<evidence type="ECO:0000313" key="9">
    <source>
        <dbReference type="EMBL" id="MDO6966359.1"/>
    </source>
</evidence>
<gene>
    <name evidence="9" type="ORF">Q4481_20600</name>
</gene>
<evidence type="ECO:0000256" key="6">
    <source>
        <dbReference type="ARBA" id="ARBA00023136"/>
    </source>
</evidence>
<feature type="transmembrane region" description="Helical" evidence="7">
    <location>
        <begin position="109"/>
        <end position="139"/>
    </location>
</feature>
<comment type="caution">
    <text evidence="9">The sequence shown here is derived from an EMBL/GenBank/DDBJ whole genome shotgun (WGS) entry which is preliminary data.</text>
</comment>
<feature type="transmembrane region" description="Helical" evidence="7">
    <location>
        <begin position="9"/>
        <end position="26"/>
    </location>
</feature>
<dbReference type="PANTHER" id="PTHR30151:SF0">
    <property type="entry name" value="ABC TRANSPORTER PERMEASE PROTEIN MJ0413-RELATED"/>
    <property type="match status" value="1"/>
</dbReference>
<keyword evidence="5 7" id="KW-1133">Transmembrane helix</keyword>
<dbReference type="CDD" id="cd06261">
    <property type="entry name" value="TM_PBP2"/>
    <property type="match status" value="1"/>
</dbReference>
<feature type="transmembrane region" description="Helical" evidence="7">
    <location>
        <begin position="222"/>
        <end position="240"/>
    </location>
</feature>
<dbReference type="PANTHER" id="PTHR30151">
    <property type="entry name" value="ALKANE SULFONATE ABC TRANSPORTER-RELATED, MEMBRANE SUBUNIT"/>
    <property type="match status" value="1"/>
</dbReference>
<sequence>MESSRTKLLAYQALAVLALLVLWWVSTRLGLIDTAILPPVEQVATQIVLVLERPEFYSAIGSTVFDAVRGLLIAAFLAIPLGILVGMFPSVDKATRMIIDFGRSFPVIALLPILVLLLGATALMKVVAIAIACFFPILIQTIYGARRLEPTIVDTIRSYRIPAHLRFFKVLLPAAGPYIATGLRIATTISILVAVGVEIVSVTPGMGREIALSRSYNETGTTFAYIFYAGFLGVVLTFLWDQLEAHLLGWHHRSSAE</sequence>
<protein>
    <submittedName>
        <fullName evidence="9">ABC transporter permease subunit</fullName>
    </submittedName>
</protein>
<comment type="similarity">
    <text evidence="7">Belongs to the binding-protein-dependent transport system permease family.</text>
</comment>
<comment type="subcellular location">
    <subcellularLocation>
        <location evidence="1 7">Cell membrane</location>
        <topology evidence="1 7">Multi-pass membrane protein</topology>
    </subcellularLocation>
</comment>
<feature type="transmembrane region" description="Helical" evidence="7">
    <location>
        <begin position="178"/>
        <end position="201"/>
    </location>
</feature>
<reference evidence="9" key="1">
    <citation type="journal article" date="2015" name="Int. J. Syst. Evol. Microbiol.">
        <title>Rhizobium alvei sp. nov., isolated from a freshwater river.</title>
        <authorList>
            <person name="Sheu S.Y."/>
            <person name="Huang H.W."/>
            <person name="Young C.C."/>
            <person name="Chen W.M."/>
        </authorList>
    </citation>
    <scope>NUCLEOTIDE SEQUENCE</scope>
    <source>
        <strain evidence="9">TNR-22</strain>
    </source>
</reference>
<name>A0ABT8YRX2_9HYPH</name>
<dbReference type="RefSeq" id="WP_304378280.1">
    <property type="nucleotide sequence ID" value="NZ_JAUOZU010000017.1"/>
</dbReference>
<dbReference type="PROSITE" id="PS50928">
    <property type="entry name" value="ABC_TM1"/>
    <property type="match status" value="1"/>
</dbReference>
<dbReference type="Pfam" id="PF00528">
    <property type="entry name" value="BPD_transp_1"/>
    <property type="match status" value="1"/>
</dbReference>
<evidence type="ECO:0000256" key="1">
    <source>
        <dbReference type="ARBA" id="ARBA00004651"/>
    </source>
</evidence>
<accession>A0ABT8YRX2</accession>
<dbReference type="SUPFAM" id="SSF161098">
    <property type="entry name" value="MetI-like"/>
    <property type="match status" value="1"/>
</dbReference>
<evidence type="ECO:0000259" key="8">
    <source>
        <dbReference type="PROSITE" id="PS50928"/>
    </source>
</evidence>
<evidence type="ECO:0000256" key="5">
    <source>
        <dbReference type="ARBA" id="ARBA00022989"/>
    </source>
</evidence>
<feature type="domain" description="ABC transmembrane type-1" evidence="8">
    <location>
        <begin position="60"/>
        <end position="244"/>
    </location>
</feature>
<organism evidence="9 10">
    <name type="scientific">Rhizobium alvei</name>
    <dbReference type="NCBI Taxonomy" id="1132659"/>
    <lineage>
        <taxon>Bacteria</taxon>
        <taxon>Pseudomonadati</taxon>
        <taxon>Pseudomonadota</taxon>
        <taxon>Alphaproteobacteria</taxon>
        <taxon>Hyphomicrobiales</taxon>
        <taxon>Rhizobiaceae</taxon>
        <taxon>Rhizobium/Agrobacterium group</taxon>
        <taxon>Rhizobium</taxon>
    </lineage>
</organism>
<evidence type="ECO:0000256" key="2">
    <source>
        <dbReference type="ARBA" id="ARBA00022448"/>
    </source>
</evidence>
<evidence type="ECO:0000256" key="4">
    <source>
        <dbReference type="ARBA" id="ARBA00022692"/>
    </source>
</evidence>
<evidence type="ECO:0000313" key="10">
    <source>
        <dbReference type="Proteomes" id="UP001174932"/>
    </source>
</evidence>
<dbReference type="Gene3D" id="1.10.3720.10">
    <property type="entry name" value="MetI-like"/>
    <property type="match status" value="1"/>
</dbReference>
<evidence type="ECO:0000256" key="7">
    <source>
        <dbReference type="RuleBase" id="RU363032"/>
    </source>
</evidence>
<dbReference type="InterPro" id="IPR000515">
    <property type="entry name" value="MetI-like"/>
</dbReference>
<feature type="transmembrane region" description="Helical" evidence="7">
    <location>
        <begin position="67"/>
        <end position="88"/>
    </location>
</feature>
<reference evidence="9" key="2">
    <citation type="submission" date="2023-07" db="EMBL/GenBank/DDBJ databases">
        <authorList>
            <person name="Shen H."/>
        </authorList>
    </citation>
    <scope>NUCLEOTIDE SEQUENCE</scope>
    <source>
        <strain evidence="9">TNR-22</strain>
    </source>
</reference>